<dbReference type="CDD" id="cd20736">
    <property type="entry name" value="PoNe_Nuclease"/>
    <property type="match status" value="1"/>
</dbReference>
<evidence type="ECO:0000313" key="4">
    <source>
        <dbReference type="Proteomes" id="UP000243205"/>
    </source>
</evidence>
<accession>A0A1G6YIF0</accession>
<organism evidence="3 4">
    <name type="scientific">Desulfuromonas thiophila</name>
    <dbReference type="NCBI Taxonomy" id="57664"/>
    <lineage>
        <taxon>Bacteria</taxon>
        <taxon>Pseudomonadati</taxon>
        <taxon>Thermodesulfobacteriota</taxon>
        <taxon>Desulfuromonadia</taxon>
        <taxon>Desulfuromonadales</taxon>
        <taxon>Desulfuromonadaceae</taxon>
        <taxon>Desulfuromonas</taxon>
    </lineage>
</organism>
<dbReference type="NCBIfam" id="NF009154">
    <property type="entry name" value="PRK12497.3-3"/>
    <property type="match status" value="1"/>
</dbReference>
<sequence>MSHQRLALGRWGEDCAAAYLQRRLFRILARNFRTRCGEIDLIARRGRLLLFVEVKTRSSTDYGLGQEAVTARKQQQIVRVAHQYLQSHDCDGLNPRFDVIVVCLEGGQPRLEHLTDAFGV</sequence>
<dbReference type="InterPro" id="IPR003509">
    <property type="entry name" value="UPF0102_YraN-like"/>
</dbReference>
<dbReference type="HAMAP" id="MF_00048">
    <property type="entry name" value="UPF0102"/>
    <property type="match status" value="1"/>
</dbReference>
<dbReference type="STRING" id="57664.SAMN05661003_10262"/>
<dbReference type="Proteomes" id="UP000243205">
    <property type="component" value="Unassembled WGS sequence"/>
</dbReference>
<reference evidence="4" key="1">
    <citation type="submission" date="2016-10" db="EMBL/GenBank/DDBJ databases">
        <authorList>
            <person name="Varghese N."/>
            <person name="Submissions S."/>
        </authorList>
    </citation>
    <scope>NUCLEOTIDE SEQUENCE [LARGE SCALE GENOMIC DNA]</scope>
    <source>
        <strain evidence="4">DSM 8987</strain>
    </source>
</reference>
<dbReference type="InterPro" id="IPR011856">
    <property type="entry name" value="tRNA_endonuc-like_dom_sf"/>
</dbReference>
<dbReference type="RefSeq" id="WP_092075979.1">
    <property type="nucleotide sequence ID" value="NZ_CALFZY010000007.1"/>
</dbReference>
<name>A0A1G6YIF0_9BACT</name>
<keyword evidence="4" id="KW-1185">Reference proteome</keyword>
<dbReference type="Gene3D" id="3.40.1350.10">
    <property type="match status" value="1"/>
</dbReference>
<dbReference type="InterPro" id="IPR011335">
    <property type="entry name" value="Restrct_endonuc-II-like"/>
</dbReference>
<comment type="similarity">
    <text evidence="1 2">Belongs to the UPF0102 family.</text>
</comment>
<proteinExistence type="inferred from homology"/>
<dbReference type="Pfam" id="PF02021">
    <property type="entry name" value="UPF0102"/>
    <property type="match status" value="1"/>
</dbReference>
<dbReference type="GO" id="GO:0004519">
    <property type="term" value="F:endonuclease activity"/>
    <property type="evidence" value="ECO:0007669"/>
    <property type="project" value="UniProtKB-KW"/>
</dbReference>
<dbReference type="GO" id="GO:0003676">
    <property type="term" value="F:nucleic acid binding"/>
    <property type="evidence" value="ECO:0007669"/>
    <property type="project" value="InterPro"/>
</dbReference>
<keyword evidence="3" id="KW-0255">Endonuclease</keyword>
<dbReference type="PANTHER" id="PTHR34039">
    <property type="entry name" value="UPF0102 PROTEIN YRAN"/>
    <property type="match status" value="1"/>
</dbReference>
<evidence type="ECO:0000256" key="2">
    <source>
        <dbReference type="HAMAP-Rule" id="MF_00048"/>
    </source>
</evidence>
<evidence type="ECO:0000313" key="3">
    <source>
        <dbReference type="EMBL" id="SDD90082.1"/>
    </source>
</evidence>
<protein>
    <recommendedName>
        <fullName evidence="2">UPF0102 protein SAMN05661003_10262</fullName>
    </recommendedName>
</protein>
<dbReference type="EMBL" id="FNAQ01000002">
    <property type="protein sequence ID" value="SDD90082.1"/>
    <property type="molecule type" value="Genomic_DNA"/>
</dbReference>
<dbReference type="PANTHER" id="PTHR34039:SF1">
    <property type="entry name" value="UPF0102 PROTEIN YRAN"/>
    <property type="match status" value="1"/>
</dbReference>
<dbReference type="SUPFAM" id="SSF52980">
    <property type="entry name" value="Restriction endonuclease-like"/>
    <property type="match status" value="1"/>
</dbReference>
<dbReference type="OrthoDB" id="9794876at2"/>
<keyword evidence="3" id="KW-0540">Nuclease</keyword>
<dbReference type="NCBIfam" id="TIGR00252">
    <property type="entry name" value="YraN family protein"/>
    <property type="match status" value="1"/>
</dbReference>
<dbReference type="AlphaFoldDB" id="A0A1G6YIF0"/>
<keyword evidence="3" id="KW-0378">Hydrolase</keyword>
<gene>
    <name evidence="3" type="ORF">SAMN05661003_10262</name>
</gene>
<dbReference type="NCBIfam" id="NF009150">
    <property type="entry name" value="PRK12497.1-3"/>
    <property type="match status" value="1"/>
</dbReference>
<evidence type="ECO:0000256" key="1">
    <source>
        <dbReference type="ARBA" id="ARBA00006738"/>
    </source>
</evidence>